<dbReference type="InterPro" id="IPR000182">
    <property type="entry name" value="GNAT_dom"/>
</dbReference>
<dbReference type="InterPro" id="IPR052564">
    <property type="entry name" value="N-acetyltrans/Recomb-assoc"/>
</dbReference>
<sequence>MLVRQATIEDSVAISELISRLTEKYVLPSCESKVHHILLNSMSSKQVSNNLQNGYYYLLAENANKQLIGVAGLKDYSHLYHLFVCDNHQGRGIAKTLWQTIKCDAERINNTKQFTVNSAITAESVYLSFGFKRLSGIRNRDGMVDIPMTLTL</sequence>
<dbReference type="PANTHER" id="PTHR43451">
    <property type="entry name" value="ACETYLTRANSFERASE (GNAT) FAMILY PROTEIN"/>
    <property type="match status" value="1"/>
</dbReference>
<accession>A0ABU8F0R3</accession>
<dbReference type="InterPro" id="IPR016181">
    <property type="entry name" value="Acyl_CoA_acyltransferase"/>
</dbReference>
<keyword evidence="2" id="KW-0808">Transferase</keyword>
<name>A0ABU8F0R3_9GAMM</name>
<dbReference type="EC" id="2.3.1.-" evidence="2"/>
<proteinExistence type="predicted"/>
<keyword evidence="2" id="KW-0012">Acyltransferase</keyword>
<feature type="domain" description="N-acetyltransferase" evidence="1">
    <location>
        <begin position="1"/>
        <end position="152"/>
    </location>
</feature>
<evidence type="ECO:0000259" key="1">
    <source>
        <dbReference type="PROSITE" id="PS51186"/>
    </source>
</evidence>
<gene>
    <name evidence="2" type="ORF">WAE96_20505</name>
</gene>
<dbReference type="Gene3D" id="3.40.630.30">
    <property type="match status" value="1"/>
</dbReference>
<dbReference type="Pfam" id="PF13673">
    <property type="entry name" value="Acetyltransf_10"/>
    <property type="match status" value="1"/>
</dbReference>
<dbReference type="GO" id="GO:0016746">
    <property type="term" value="F:acyltransferase activity"/>
    <property type="evidence" value="ECO:0007669"/>
    <property type="project" value="UniProtKB-KW"/>
</dbReference>
<organism evidence="2 3">
    <name type="scientific">Pseudoalteromonas spongiae</name>
    <dbReference type="NCBI Taxonomy" id="298657"/>
    <lineage>
        <taxon>Bacteria</taxon>
        <taxon>Pseudomonadati</taxon>
        <taxon>Pseudomonadota</taxon>
        <taxon>Gammaproteobacteria</taxon>
        <taxon>Alteromonadales</taxon>
        <taxon>Pseudoalteromonadaceae</taxon>
        <taxon>Pseudoalteromonas</taxon>
    </lineage>
</organism>
<dbReference type="CDD" id="cd04301">
    <property type="entry name" value="NAT_SF"/>
    <property type="match status" value="1"/>
</dbReference>
<evidence type="ECO:0000313" key="2">
    <source>
        <dbReference type="EMBL" id="MEI4552071.1"/>
    </source>
</evidence>
<evidence type="ECO:0000313" key="3">
    <source>
        <dbReference type="Proteomes" id="UP001382455"/>
    </source>
</evidence>
<dbReference type="EMBL" id="JBAWKS010000002">
    <property type="protein sequence ID" value="MEI4552071.1"/>
    <property type="molecule type" value="Genomic_DNA"/>
</dbReference>
<dbReference type="PANTHER" id="PTHR43451:SF1">
    <property type="entry name" value="ACETYLTRANSFERASE"/>
    <property type="match status" value="1"/>
</dbReference>
<dbReference type="Proteomes" id="UP001382455">
    <property type="component" value="Unassembled WGS sequence"/>
</dbReference>
<reference evidence="2 3" key="1">
    <citation type="submission" date="2023-12" db="EMBL/GenBank/DDBJ databases">
        <title>Friends and Foes: Symbiotic and Algicidal bacterial influence on Karenia brevis blooms.</title>
        <authorList>
            <person name="Fei C."/>
            <person name="Mohamed A.R."/>
            <person name="Booker A."/>
            <person name="Arshad M."/>
            <person name="Klass S."/>
            <person name="Ahn S."/>
            <person name="Gilbert P.M."/>
            <person name="Heil C.A."/>
            <person name="Martinez J.M."/>
            <person name="Amin S.A."/>
        </authorList>
    </citation>
    <scope>NUCLEOTIDE SEQUENCE [LARGE SCALE GENOMIC DNA]</scope>
    <source>
        <strain evidence="2 3">CE15</strain>
    </source>
</reference>
<comment type="caution">
    <text evidence="2">The sequence shown here is derived from an EMBL/GenBank/DDBJ whole genome shotgun (WGS) entry which is preliminary data.</text>
</comment>
<dbReference type="RefSeq" id="WP_336436923.1">
    <property type="nucleotide sequence ID" value="NZ_JBAWKS010000002.1"/>
</dbReference>
<keyword evidence="3" id="KW-1185">Reference proteome</keyword>
<protein>
    <submittedName>
        <fullName evidence="2">GNAT family N-acetyltransferase</fullName>
        <ecNumber evidence="2">2.3.1.-</ecNumber>
    </submittedName>
</protein>
<dbReference type="SUPFAM" id="SSF55729">
    <property type="entry name" value="Acyl-CoA N-acyltransferases (Nat)"/>
    <property type="match status" value="1"/>
</dbReference>
<dbReference type="PROSITE" id="PS51186">
    <property type="entry name" value="GNAT"/>
    <property type="match status" value="1"/>
</dbReference>